<keyword evidence="2" id="KW-1185">Reference proteome</keyword>
<dbReference type="RefSeq" id="WP_164308135.1">
    <property type="nucleotide sequence ID" value="NZ_BAABAD010000004.1"/>
</dbReference>
<gene>
    <name evidence="1" type="ORF">IDF66_10495</name>
</gene>
<accession>A0ABR7WB52</accession>
<reference evidence="1 2" key="1">
    <citation type="submission" date="2020-09" db="EMBL/GenBank/DDBJ databases">
        <title>Novel species in genus Gordonia.</title>
        <authorList>
            <person name="Zhang G."/>
        </authorList>
    </citation>
    <scope>NUCLEOTIDE SEQUENCE [LARGE SCALE GENOMIC DNA]</scope>
    <source>
        <strain evidence="1 2">ON-33</strain>
    </source>
</reference>
<protein>
    <submittedName>
        <fullName evidence="1">Uncharacterized protein</fullName>
    </submittedName>
</protein>
<organism evidence="1 2">
    <name type="scientific">Gordonia hankookensis</name>
    <dbReference type="NCBI Taxonomy" id="589403"/>
    <lineage>
        <taxon>Bacteria</taxon>
        <taxon>Bacillati</taxon>
        <taxon>Actinomycetota</taxon>
        <taxon>Actinomycetes</taxon>
        <taxon>Mycobacteriales</taxon>
        <taxon>Gordoniaceae</taxon>
        <taxon>Gordonia</taxon>
    </lineage>
</organism>
<dbReference type="Proteomes" id="UP000602395">
    <property type="component" value="Unassembled WGS sequence"/>
</dbReference>
<dbReference type="EMBL" id="JACWMS010000002">
    <property type="protein sequence ID" value="MBD1320016.1"/>
    <property type="molecule type" value="Genomic_DNA"/>
</dbReference>
<comment type="caution">
    <text evidence="1">The sequence shown here is derived from an EMBL/GenBank/DDBJ whole genome shotgun (WGS) entry which is preliminary data.</text>
</comment>
<proteinExistence type="predicted"/>
<name>A0ABR7WB52_9ACTN</name>
<sequence length="48" mass="4863">MTTGTRIVGFLIAMAAVFAVAFGVGRAVDPWGGDAPAGPPGVHQQHTE</sequence>
<evidence type="ECO:0000313" key="1">
    <source>
        <dbReference type="EMBL" id="MBD1320016.1"/>
    </source>
</evidence>
<evidence type="ECO:0000313" key="2">
    <source>
        <dbReference type="Proteomes" id="UP000602395"/>
    </source>
</evidence>